<dbReference type="STRING" id="880724.Metig_0309"/>
<reference evidence="1 2" key="1">
    <citation type="submission" date="2011-05" db="EMBL/GenBank/DDBJ databases">
        <title>Complete sequence of Methanotorris igneus Kol 5.</title>
        <authorList>
            <consortium name="US DOE Joint Genome Institute"/>
            <person name="Lucas S."/>
            <person name="Han J."/>
            <person name="Lapidus A."/>
            <person name="Cheng J.-F."/>
            <person name="Goodwin L."/>
            <person name="Pitluck S."/>
            <person name="Peters L."/>
            <person name="Mikhailova N."/>
            <person name="Chertkov O."/>
            <person name="Han C."/>
            <person name="Tapia R."/>
            <person name="Land M."/>
            <person name="Hauser L."/>
            <person name="Kyrpides N."/>
            <person name="Ivanova N."/>
            <person name="Pagani I."/>
            <person name="Sieprawska-Lupa M."/>
            <person name="Whitman W."/>
            <person name="Woyke T."/>
        </authorList>
    </citation>
    <scope>NUCLEOTIDE SEQUENCE [LARGE SCALE GENOMIC DNA]</scope>
    <source>
        <strain evidence="2">DSM 5666 / JCM 11834 / Kol 5</strain>
    </source>
</reference>
<dbReference type="Proteomes" id="UP000009227">
    <property type="component" value="Chromosome"/>
</dbReference>
<dbReference type="EMBL" id="CP002737">
    <property type="protein sequence ID" value="AEF95865.1"/>
    <property type="molecule type" value="Genomic_DNA"/>
</dbReference>
<protein>
    <submittedName>
        <fullName evidence="1">Uncharacterized protein</fullName>
    </submittedName>
</protein>
<organism evidence="2">
    <name type="scientific">Methanotorris igneus (strain DSM 5666 / JCM 11834 / Kol 5)</name>
    <dbReference type="NCBI Taxonomy" id="880724"/>
    <lineage>
        <taxon>Archaea</taxon>
        <taxon>Methanobacteriati</taxon>
        <taxon>Methanobacteriota</taxon>
        <taxon>Methanomada group</taxon>
        <taxon>Methanococci</taxon>
        <taxon>Methanococcales</taxon>
        <taxon>Methanocaldococcaceae</taxon>
        <taxon>Methanotorris</taxon>
    </lineage>
</organism>
<dbReference type="AlphaFoldDB" id="F6BAQ1"/>
<evidence type="ECO:0000313" key="2">
    <source>
        <dbReference type="Proteomes" id="UP000009227"/>
    </source>
</evidence>
<evidence type="ECO:0000313" key="1">
    <source>
        <dbReference type="EMBL" id="AEF95865.1"/>
    </source>
</evidence>
<dbReference type="HOGENOM" id="CLU_197247_0_0_2"/>
<dbReference type="KEGG" id="mig:Metig_0309"/>
<accession>F6BAQ1</accession>
<name>F6BAQ1_METIK</name>
<gene>
    <name evidence="1" type="ordered locus">Metig_0309</name>
</gene>
<keyword evidence="2" id="KW-1185">Reference proteome</keyword>
<proteinExistence type="predicted"/>
<sequence>MYEYGTYVIKMELKIICKHSKFSENGDNIHVICEFCGGRDLKTEIELLKEDFEIKKISYPNCEILKRVVE</sequence>